<dbReference type="Gramene" id="PUZ45206">
    <property type="protein sequence ID" value="PUZ45206"/>
    <property type="gene ID" value="GQ55_8G203700"/>
</dbReference>
<feature type="chain" id="PRO_5015662856" description="Knottin scorpion toxin-like domain-containing protein" evidence="1">
    <location>
        <begin position="24"/>
        <end position="100"/>
    </location>
</feature>
<evidence type="ECO:0000256" key="1">
    <source>
        <dbReference type="SAM" id="SignalP"/>
    </source>
</evidence>
<gene>
    <name evidence="2" type="ORF">GQ55_8G203700</name>
</gene>
<evidence type="ECO:0008006" key="4">
    <source>
        <dbReference type="Google" id="ProtNLM"/>
    </source>
</evidence>
<organism evidence="2 3">
    <name type="scientific">Panicum hallii var. hallii</name>
    <dbReference type="NCBI Taxonomy" id="1504633"/>
    <lineage>
        <taxon>Eukaryota</taxon>
        <taxon>Viridiplantae</taxon>
        <taxon>Streptophyta</taxon>
        <taxon>Embryophyta</taxon>
        <taxon>Tracheophyta</taxon>
        <taxon>Spermatophyta</taxon>
        <taxon>Magnoliopsida</taxon>
        <taxon>Liliopsida</taxon>
        <taxon>Poales</taxon>
        <taxon>Poaceae</taxon>
        <taxon>PACMAD clade</taxon>
        <taxon>Panicoideae</taxon>
        <taxon>Panicodae</taxon>
        <taxon>Paniceae</taxon>
        <taxon>Panicinae</taxon>
        <taxon>Panicum</taxon>
        <taxon>Panicum sect. Panicum</taxon>
    </lineage>
</organism>
<feature type="signal peptide" evidence="1">
    <location>
        <begin position="1"/>
        <end position="23"/>
    </location>
</feature>
<accession>A0A2T7CPF4</accession>
<keyword evidence="3" id="KW-1185">Reference proteome</keyword>
<evidence type="ECO:0000313" key="3">
    <source>
        <dbReference type="Proteomes" id="UP000244336"/>
    </source>
</evidence>
<sequence>MSFSKNTVVACFTLALLNASSYGGEFAGEHRAPVYPKPPCIDWFWTMTTCKSDTTCLTLCVEKKLPYIGGICAMGSCYCAMRCSIAPAPDGAARPGPALA</sequence>
<name>A0A2T7CPF4_9POAL</name>
<dbReference type="OrthoDB" id="674893at2759"/>
<reference evidence="2 3" key="1">
    <citation type="submission" date="2018-04" db="EMBL/GenBank/DDBJ databases">
        <title>WGS assembly of Panicum hallii var. hallii HAL2.</title>
        <authorList>
            <person name="Lovell J."/>
            <person name="Jenkins J."/>
            <person name="Lowry D."/>
            <person name="Mamidi S."/>
            <person name="Sreedasyam A."/>
            <person name="Weng X."/>
            <person name="Barry K."/>
            <person name="Bonette J."/>
            <person name="Campitelli B."/>
            <person name="Daum C."/>
            <person name="Gordon S."/>
            <person name="Gould B."/>
            <person name="Lipzen A."/>
            <person name="MacQueen A."/>
            <person name="Palacio-Mejia J."/>
            <person name="Plott C."/>
            <person name="Shakirov E."/>
            <person name="Shu S."/>
            <person name="Yoshinaga Y."/>
            <person name="Zane M."/>
            <person name="Rokhsar D."/>
            <person name="Grimwood J."/>
            <person name="Schmutz J."/>
            <person name="Juenger T."/>
        </authorList>
    </citation>
    <scope>NUCLEOTIDE SEQUENCE [LARGE SCALE GENOMIC DNA]</scope>
    <source>
        <strain evidence="3">cv. HAL2</strain>
    </source>
</reference>
<evidence type="ECO:0000313" key="2">
    <source>
        <dbReference type="EMBL" id="PUZ45206.1"/>
    </source>
</evidence>
<keyword evidence="1" id="KW-0732">Signal</keyword>
<dbReference type="EMBL" id="CM009756">
    <property type="protein sequence ID" value="PUZ45206.1"/>
    <property type="molecule type" value="Genomic_DNA"/>
</dbReference>
<dbReference type="Proteomes" id="UP000244336">
    <property type="component" value="Chromosome 8"/>
</dbReference>
<protein>
    <recommendedName>
        <fullName evidence="4">Knottin scorpion toxin-like domain-containing protein</fullName>
    </recommendedName>
</protein>
<proteinExistence type="predicted"/>
<dbReference type="AlphaFoldDB" id="A0A2T7CPF4"/>